<sequence>MVSAGNSGHPAPGSGATASASTSTSSPPIGAAVKSPAPPREIPPTLRPLQYLGIPRSVLTWQPKLPSRNWLIFIGTTSTLTALYVYDRRECKRIREEYKDKVRHLAEEPLKPNQFARKVKVYCAKSPGDDDYDKSLMFFKKFVKPILVAAAIDWDTTNGTRYGGLGRAVREDIYARRRQLLGLEAWGTSPSSPGASSSDPPSEAQLTASSPFALSAQDQLQRELEGATVIVGRPAYKEYMWGLKEGWTTSLPAARSDLDEPLAKRLAEDSVFDEVEYPEVVQAREKAERLRNAPPLSRDDEEWQQALAEAEGSAAVSGTAIQGGSSISGSSLSDAERNAAAALASLEDEGDGAGAPLPPRRHGGGAAGSVPFSMGPRSVVEGISSPAANARLAPPAQIPAQAPLVFFEGASSVQAYRESPPQGGDLDWGLRSEDFVLPRFEKTLTDVSKARESYYNDLPRQIRDTRTLARGLREPSAVEKNNPPKTEMQLREERMRREREWEWTEQGYEILRKDNGVAWHEAFRGSLRVFESPREEAKEEL</sequence>
<evidence type="ECO:0000256" key="2">
    <source>
        <dbReference type="ARBA" id="ARBA00006355"/>
    </source>
</evidence>
<keyword evidence="10" id="KW-0496">Mitochondrion</keyword>
<evidence type="ECO:0000256" key="11">
    <source>
        <dbReference type="ARBA" id="ARBA00023136"/>
    </source>
</evidence>
<evidence type="ECO:0000256" key="7">
    <source>
        <dbReference type="ARBA" id="ARBA00022927"/>
    </source>
</evidence>
<keyword evidence="4" id="KW-0813">Transport</keyword>
<reference evidence="13 14" key="1">
    <citation type="submission" date="2014-09" db="EMBL/GenBank/DDBJ databases">
        <authorList>
            <person name="Magalhaes I.L.F."/>
            <person name="Oliveira U."/>
            <person name="Santos F.R."/>
            <person name="Vidigal T.H.D.A."/>
            <person name="Brescovit A.D."/>
            <person name="Santos A.J."/>
        </authorList>
    </citation>
    <scope>NUCLEOTIDE SEQUENCE [LARGE SCALE GENOMIC DNA]</scope>
</reference>
<feature type="region of interest" description="Disordered" evidence="12">
    <location>
        <begin position="286"/>
        <end position="333"/>
    </location>
</feature>
<keyword evidence="6" id="KW-0999">Mitochondrion inner membrane</keyword>
<evidence type="ECO:0000313" key="13">
    <source>
        <dbReference type="EMBL" id="CEH18010.1"/>
    </source>
</evidence>
<protein>
    <recommendedName>
        <fullName evidence="3">Mitochondrial import inner membrane translocase subunit TIM54</fullName>
    </recommendedName>
</protein>
<evidence type="ECO:0000256" key="9">
    <source>
        <dbReference type="ARBA" id="ARBA00023010"/>
    </source>
</evidence>
<comment type="subcellular location">
    <subcellularLocation>
        <location evidence="1">Mitochondrion inner membrane</location>
        <topology evidence="1">Single-pass membrane protein</topology>
    </subcellularLocation>
</comment>
<evidence type="ECO:0000256" key="12">
    <source>
        <dbReference type="SAM" id="MobiDB-lite"/>
    </source>
</evidence>
<keyword evidence="11" id="KW-0472">Membrane</keyword>
<keyword evidence="13" id="KW-0418">Kinase</keyword>
<feature type="compositionally biased region" description="Low complexity" evidence="12">
    <location>
        <begin position="189"/>
        <end position="202"/>
    </location>
</feature>
<dbReference type="GO" id="GO:0016301">
    <property type="term" value="F:kinase activity"/>
    <property type="evidence" value="ECO:0007669"/>
    <property type="project" value="UniProtKB-KW"/>
</dbReference>
<dbReference type="Proteomes" id="UP000054845">
    <property type="component" value="Unassembled WGS sequence"/>
</dbReference>
<feature type="region of interest" description="Disordered" evidence="12">
    <location>
        <begin position="347"/>
        <end position="371"/>
    </location>
</feature>
<comment type="similarity">
    <text evidence="2">Belongs to the TIM54 family.</text>
</comment>
<evidence type="ECO:0000256" key="3">
    <source>
        <dbReference type="ARBA" id="ARBA00020796"/>
    </source>
</evidence>
<dbReference type="OrthoDB" id="5598305at2759"/>
<feature type="compositionally biased region" description="Low complexity" evidence="12">
    <location>
        <begin position="7"/>
        <end position="32"/>
    </location>
</feature>
<dbReference type="STRING" id="401625.A0A0N7LB01"/>
<evidence type="ECO:0000256" key="6">
    <source>
        <dbReference type="ARBA" id="ARBA00022792"/>
    </source>
</evidence>
<evidence type="ECO:0000313" key="14">
    <source>
        <dbReference type="Proteomes" id="UP000054845"/>
    </source>
</evidence>
<accession>A0A0N7LB01</accession>
<evidence type="ECO:0000256" key="5">
    <source>
        <dbReference type="ARBA" id="ARBA00022692"/>
    </source>
</evidence>
<dbReference type="GO" id="GO:0015031">
    <property type="term" value="P:protein transport"/>
    <property type="evidence" value="ECO:0007669"/>
    <property type="project" value="UniProtKB-KW"/>
</dbReference>
<feature type="region of interest" description="Disordered" evidence="12">
    <location>
        <begin position="1"/>
        <end position="44"/>
    </location>
</feature>
<evidence type="ECO:0000256" key="1">
    <source>
        <dbReference type="ARBA" id="ARBA00004434"/>
    </source>
</evidence>
<dbReference type="GO" id="GO:0005743">
    <property type="term" value="C:mitochondrial inner membrane"/>
    <property type="evidence" value="ECO:0007669"/>
    <property type="project" value="UniProtKB-SubCell"/>
</dbReference>
<dbReference type="EMBL" id="CCYA01000269">
    <property type="protein sequence ID" value="CEH18010.1"/>
    <property type="molecule type" value="Genomic_DNA"/>
</dbReference>
<evidence type="ECO:0000256" key="10">
    <source>
        <dbReference type="ARBA" id="ARBA00023128"/>
    </source>
</evidence>
<keyword evidence="14" id="KW-1185">Reference proteome</keyword>
<organism evidence="13 14">
    <name type="scientific">Ceraceosorus bombacis</name>
    <dbReference type="NCBI Taxonomy" id="401625"/>
    <lineage>
        <taxon>Eukaryota</taxon>
        <taxon>Fungi</taxon>
        <taxon>Dikarya</taxon>
        <taxon>Basidiomycota</taxon>
        <taxon>Ustilaginomycotina</taxon>
        <taxon>Exobasidiomycetes</taxon>
        <taxon>Ceraceosorales</taxon>
        <taxon>Ceraceosoraceae</taxon>
        <taxon>Ceraceosorus</taxon>
    </lineage>
</organism>
<evidence type="ECO:0000256" key="8">
    <source>
        <dbReference type="ARBA" id="ARBA00022989"/>
    </source>
</evidence>
<dbReference type="Pfam" id="PF11711">
    <property type="entry name" value="Tim54"/>
    <property type="match status" value="1"/>
</dbReference>
<dbReference type="InterPro" id="IPR021056">
    <property type="entry name" value="Mt_import_IM_translocase_Tim54"/>
</dbReference>
<dbReference type="AlphaFoldDB" id="A0A0N7LB01"/>
<name>A0A0N7LB01_9BASI</name>
<keyword evidence="13" id="KW-0808">Transferase</keyword>
<feature type="compositionally biased region" description="Low complexity" evidence="12">
    <location>
        <begin position="317"/>
        <end position="333"/>
    </location>
</feature>
<keyword evidence="5" id="KW-0812">Transmembrane</keyword>
<evidence type="ECO:0000256" key="4">
    <source>
        <dbReference type="ARBA" id="ARBA00022448"/>
    </source>
</evidence>
<feature type="region of interest" description="Disordered" evidence="12">
    <location>
        <begin position="185"/>
        <end position="207"/>
    </location>
</feature>
<keyword evidence="9" id="KW-0811">Translocation</keyword>
<keyword evidence="7" id="KW-0653">Protein transport</keyword>
<keyword evidence="8" id="KW-1133">Transmembrane helix</keyword>
<proteinExistence type="inferred from homology"/>